<protein>
    <recommendedName>
        <fullName evidence="9">Exonuclease domain-containing protein</fullName>
    </recommendedName>
</protein>
<keyword evidence="6" id="KW-0539">Nucleus</keyword>
<evidence type="ECO:0000313" key="10">
    <source>
        <dbReference type="EMBL" id="ONK78468.1"/>
    </source>
</evidence>
<evidence type="ECO:0000256" key="3">
    <source>
        <dbReference type="ARBA" id="ARBA00022722"/>
    </source>
</evidence>
<dbReference type="InterPro" id="IPR036397">
    <property type="entry name" value="RNaseH_sf"/>
</dbReference>
<evidence type="ECO:0000256" key="8">
    <source>
        <dbReference type="SAM" id="Coils"/>
    </source>
</evidence>
<keyword evidence="4" id="KW-0378">Hydrolase</keyword>
<dbReference type="FunFam" id="3.30.420.10:FF:000080">
    <property type="entry name" value="Small RNA degrading nuclease 3"/>
    <property type="match status" value="1"/>
</dbReference>
<dbReference type="InterPro" id="IPR034922">
    <property type="entry name" value="REX1-like_exo"/>
</dbReference>
<comment type="subcellular location">
    <subcellularLocation>
        <location evidence="1">Nucleus</location>
    </subcellularLocation>
</comment>
<name>A0A5P1FJK4_ASPOF</name>
<dbReference type="GO" id="GO:0005634">
    <property type="term" value="C:nucleus"/>
    <property type="evidence" value="ECO:0007669"/>
    <property type="project" value="UniProtKB-SubCell"/>
</dbReference>
<keyword evidence="5" id="KW-0269">Exonuclease</keyword>
<evidence type="ECO:0000256" key="2">
    <source>
        <dbReference type="ARBA" id="ARBA00006357"/>
    </source>
</evidence>
<reference evidence="11" key="1">
    <citation type="journal article" date="2017" name="Nat. Commun.">
        <title>The asparagus genome sheds light on the origin and evolution of a young Y chromosome.</title>
        <authorList>
            <person name="Harkess A."/>
            <person name="Zhou J."/>
            <person name="Xu C."/>
            <person name="Bowers J.E."/>
            <person name="Van der Hulst R."/>
            <person name="Ayyampalayam S."/>
            <person name="Mercati F."/>
            <person name="Riccardi P."/>
            <person name="McKain M.R."/>
            <person name="Kakrana A."/>
            <person name="Tang H."/>
            <person name="Ray J."/>
            <person name="Groenendijk J."/>
            <person name="Arikit S."/>
            <person name="Mathioni S.M."/>
            <person name="Nakano M."/>
            <person name="Shan H."/>
            <person name="Telgmann-Rauber A."/>
            <person name="Kanno A."/>
            <person name="Yue Z."/>
            <person name="Chen H."/>
            <person name="Li W."/>
            <person name="Chen Y."/>
            <person name="Xu X."/>
            <person name="Zhang Y."/>
            <person name="Luo S."/>
            <person name="Chen H."/>
            <person name="Gao J."/>
            <person name="Mao Z."/>
            <person name="Pires J.C."/>
            <person name="Luo M."/>
            <person name="Kudrna D."/>
            <person name="Wing R.A."/>
            <person name="Meyers B.C."/>
            <person name="Yi K."/>
            <person name="Kong H."/>
            <person name="Lavrijsen P."/>
            <person name="Sunseri F."/>
            <person name="Falavigna A."/>
            <person name="Ye Y."/>
            <person name="Leebens-Mack J.H."/>
            <person name="Chen G."/>
        </authorList>
    </citation>
    <scope>NUCLEOTIDE SEQUENCE [LARGE SCALE GENOMIC DNA]</scope>
    <source>
        <strain evidence="11">cv. DH0086</strain>
    </source>
</reference>
<sequence>MEEAIAKADKEVLAEIVKFSQKNSLKGSKGGWKEFLDSHDQKFGSGLSDPSKRSADVLIAFLLTFTKKDCKFLSKMIKRRSDRAEMERFVKEFPDQETPEQRLVQLTVEHPQYTQHYSFPSHDEDWMIVPLGKIFKVMSSQTLLSVDCEMVLCRDGTDAVVRVCAVGRNLEVKLDKLVKPSKDVVDYRTYITGISAKDLEGVTCSLDEIQKSLKKLLSHGTILVGHALHNDLKALKIDYPRVIDTASIFKLKNLPTTYSPSLNNLCKSVLGYEVRKEGEPHNCLTDAQAAMKLVLAKLENGFDDPIAIDGKNVPESDLMKLFLHKVPVEVPCQELRGVFSVKYDIDIQDDLRVRGQHYSTFAIFKDAGDAYSAFRGIEGQETMDTSGRLQKNVTLTQSTGRTFTFYVRRMTADGLLNNIKFPKKRNALEDDTQDQKRQRTSLLQCYHIEEIEKLKQELRDRDDLVKEIEKLKQELRDREDRVEEIEKLKQDLHDREDEIFKLQEIIASREET</sequence>
<evidence type="ECO:0000256" key="5">
    <source>
        <dbReference type="ARBA" id="ARBA00022839"/>
    </source>
</evidence>
<evidence type="ECO:0000259" key="9">
    <source>
        <dbReference type="SMART" id="SM00479"/>
    </source>
</evidence>
<evidence type="ECO:0000256" key="1">
    <source>
        <dbReference type="ARBA" id="ARBA00004123"/>
    </source>
</evidence>
<dbReference type="GO" id="GO:0004527">
    <property type="term" value="F:exonuclease activity"/>
    <property type="evidence" value="ECO:0007669"/>
    <property type="project" value="UniProtKB-KW"/>
</dbReference>
<accession>A0A5P1FJK4</accession>
<dbReference type="GO" id="GO:0003676">
    <property type="term" value="F:nucleic acid binding"/>
    <property type="evidence" value="ECO:0007669"/>
    <property type="project" value="InterPro"/>
</dbReference>
<dbReference type="PANTHER" id="PTHR12801">
    <property type="entry name" value="RNA EXONUCLEASE REXO1 / RECO3 FAMILY MEMBER-RELATED"/>
    <property type="match status" value="1"/>
</dbReference>
<dbReference type="InterPro" id="IPR047021">
    <property type="entry name" value="REXO1/3/4-like"/>
</dbReference>
<dbReference type="CDD" id="cd06145">
    <property type="entry name" value="REX1_like"/>
    <property type="match status" value="1"/>
</dbReference>
<dbReference type="EMBL" id="CM007382">
    <property type="protein sequence ID" value="ONK78468.1"/>
    <property type="molecule type" value="Genomic_DNA"/>
</dbReference>
<dbReference type="Gene3D" id="3.30.420.10">
    <property type="entry name" value="Ribonuclease H-like superfamily/Ribonuclease H"/>
    <property type="match status" value="1"/>
</dbReference>
<feature type="coiled-coil region" evidence="8">
    <location>
        <begin position="451"/>
        <end position="505"/>
    </location>
</feature>
<feature type="domain" description="Exonuclease" evidence="9">
    <location>
        <begin position="142"/>
        <end position="303"/>
    </location>
</feature>
<keyword evidence="3" id="KW-0540">Nuclease</keyword>
<dbReference type="PANTHER" id="PTHR12801:SF115">
    <property type="entry name" value="FI18136P1-RELATED"/>
    <property type="match status" value="1"/>
</dbReference>
<evidence type="ECO:0000256" key="4">
    <source>
        <dbReference type="ARBA" id="ARBA00022801"/>
    </source>
</evidence>
<dbReference type="OrthoDB" id="16516at2759"/>
<dbReference type="Proteomes" id="UP000243459">
    <property type="component" value="Chromosome 2"/>
</dbReference>
<comment type="similarity">
    <text evidence="2">Belongs to the REXO1/REXO3 family.</text>
</comment>
<keyword evidence="8" id="KW-0175">Coiled coil</keyword>
<dbReference type="SUPFAM" id="SSF53098">
    <property type="entry name" value="Ribonuclease H-like"/>
    <property type="match status" value="1"/>
</dbReference>
<proteinExistence type="inferred from homology"/>
<dbReference type="InterPro" id="IPR013520">
    <property type="entry name" value="Ribonucl_H"/>
</dbReference>
<dbReference type="InterPro" id="IPR012337">
    <property type="entry name" value="RNaseH-like_sf"/>
</dbReference>
<gene>
    <name evidence="10" type="ORF">A4U43_C02F19090</name>
</gene>
<dbReference type="Gramene" id="ONK78468">
    <property type="protein sequence ID" value="ONK78468"/>
    <property type="gene ID" value="A4U43_C02F19090"/>
</dbReference>
<evidence type="ECO:0000256" key="7">
    <source>
        <dbReference type="ARBA" id="ARBA00053817"/>
    </source>
</evidence>
<organism evidence="10 11">
    <name type="scientific">Asparagus officinalis</name>
    <name type="common">Garden asparagus</name>
    <dbReference type="NCBI Taxonomy" id="4686"/>
    <lineage>
        <taxon>Eukaryota</taxon>
        <taxon>Viridiplantae</taxon>
        <taxon>Streptophyta</taxon>
        <taxon>Embryophyta</taxon>
        <taxon>Tracheophyta</taxon>
        <taxon>Spermatophyta</taxon>
        <taxon>Magnoliopsida</taxon>
        <taxon>Liliopsida</taxon>
        <taxon>Asparagales</taxon>
        <taxon>Asparagaceae</taxon>
        <taxon>Asparagoideae</taxon>
        <taxon>Asparagus</taxon>
    </lineage>
</organism>
<dbReference type="OMA" id="YPIDYSF"/>
<dbReference type="AlphaFoldDB" id="A0A5P1FJK4"/>
<evidence type="ECO:0000313" key="11">
    <source>
        <dbReference type="Proteomes" id="UP000243459"/>
    </source>
</evidence>
<keyword evidence="11" id="KW-1185">Reference proteome</keyword>
<comment type="function">
    <text evidence="7">3'-5' exonuclease degrading single-stranded small RNAs.</text>
</comment>
<dbReference type="SMART" id="SM00479">
    <property type="entry name" value="EXOIII"/>
    <property type="match status" value="1"/>
</dbReference>
<evidence type="ECO:0000256" key="6">
    <source>
        <dbReference type="ARBA" id="ARBA00023242"/>
    </source>
</evidence>